<dbReference type="PROSITE" id="PS50125">
    <property type="entry name" value="GUANYLATE_CYCLASE_2"/>
    <property type="match status" value="1"/>
</dbReference>
<keyword evidence="4" id="KW-1185">Reference proteome</keyword>
<dbReference type="InterPro" id="IPR029787">
    <property type="entry name" value="Nucleotide_cyclase"/>
</dbReference>
<dbReference type="SUPFAM" id="SSF109604">
    <property type="entry name" value="HD-domain/PDEase-like"/>
    <property type="match status" value="1"/>
</dbReference>
<feature type="domain" description="Guanylate cyclase" evidence="2">
    <location>
        <begin position="73"/>
        <end position="202"/>
    </location>
</feature>
<reference evidence="3 4" key="1">
    <citation type="journal article" date="2015" name="Int. J. Syst. Evol. Microbiol.">
        <title>Carboxylicivirga linearis sp. nov., isolated from a sea cucumber culture pond.</title>
        <authorList>
            <person name="Wang F.Q."/>
            <person name="Zhou Y.X."/>
            <person name="Lin X.Z."/>
            <person name="Chen G.J."/>
            <person name="Du Z.J."/>
        </authorList>
    </citation>
    <scope>NUCLEOTIDE SEQUENCE [LARGE SCALE GENOMIC DNA]</scope>
    <source>
        <strain evidence="3 4">FB218</strain>
    </source>
</reference>
<protein>
    <submittedName>
        <fullName evidence="3">HD domain-containing protein</fullName>
    </submittedName>
</protein>
<keyword evidence="1" id="KW-0175">Coiled coil</keyword>
<dbReference type="PANTHER" id="PTHR45655">
    <property type="entry name" value="GUANYLATE CYCLASE SOLUBLE SUBUNIT BETA-2"/>
    <property type="match status" value="1"/>
</dbReference>
<dbReference type="InterPro" id="IPR001054">
    <property type="entry name" value="A/G_cyclase"/>
</dbReference>
<dbReference type="EMBL" id="JAGUCO010000020">
    <property type="protein sequence ID" value="MBS2100237.1"/>
    <property type="molecule type" value="Genomic_DNA"/>
</dbReference>
<accession>A0ABS5JZA4</accession>
<dbReference type="Gene3D" id="3.30.70.1230">
    <property type="entry name" value="Nucleotide cyclase"/>
    <property type="match status" value="1"/>
</dbReference>
<gene>
    <name evidence="3" type="ORF">KEM10_18265</name>
</gene>
<dbReference type="Pfam" id="PF00211">
    <property type="entry name" value="Guanylate_cyc"/>
    <property type="match status" value="1"/>
</dbReference>
<dbReference type="SUPFAM" id="SSF55073">
    <property type="entry name" value="Nucleotide cyclase"/>
    <property type="match status" value="1"/>
</dbReference>
<dbReference type="Gene3D" id="1.10.3210.10">
    <property type="entry name" value="Hypothetical protein af1432"/>
    <property type="match status" value="1"/>
</dbReference>
<organism evidence="3 4">
    <name type="scientific">Carboxylicivirga linearis</name>
    <dbReference type="NCBI Taxonomy" id="1628157"/>
    <lineage>
        <taxon>Bacteria</taxon>
        <taxon>Pseudomonadati</taxon>
        <taxon>Bacteroidota</taxon>
        <taxon>Bacteroidia</taxon>
        <taxon>Marinilabiliales</taxon>
        <taxon>Marinilabiliaceae</taxon>
        <taxon>Carboxylicivirga</taxon>
    </lineage>
</organism>
<comment type="caution">
    <text evidence="3">The sequence shown here is derived from an EMBL/GenBank/DDBJ whole genome shotgun (WGS) entry which is preliminary data.</text>
</comment>
<evidence type="ECO:0000313" key="3">
    <source>
        <dbReference type="EMBL" id="MBS2100237.1"/>
    </source>
</evidence>
<evidence type="ECO:0000259" key="2">
    <source>
        <dbReference type="PROSITE" id="PS50125"/>
    </source>
</evidence>
<dbReference type="RefSeq" id="WP_212217690.1">
    <property type="nucleotide sequence ID" value="NZ_JAGUCO010000020.1"/>
</dbReference>
<dbReference type="SMART" id="SM00044">
    <property type="entry name" value="CYCc"/>
    <property type="match status" value="1"/>
</dbReference>
<dbReference type="InterPro" id="IPR003607">
    <property type="entry name" value="HD/PDEase_dom"/>
</dbReference>
<proteinExistence type="predicted"/>
<dbReference type="CDD" id="cd00077">
    <property type="entry name" value="HDc"/>
    <property type="match status" value="1"/>
</dbReference>
<name>A0ABS5JZA4_9BACT</name>
<evidence type="ECO:0000313" key="4">
    <source>
        <dbReference type="Proteomes" id="UP000708576"/>
    </source>
</evidence>
<dbReference type="InterPro" id="IPR006674">
    <property type="entry name" value="HD_domain"/>
</dbReference>
<dbReference type="Proteomes" id="UP000708576">
    <property type="component" value="Unassembled WGS sequence"/>
</dbReference>
<dbReference type="PANTHER" id="PTHR45655:SF13">
    <property type="entry name" value="SOLUBLE GUANYLATE CYCLASE GCY-32-RELATED"/>
    <property type="match status" value="1"/>
</dbReference>
<feature type="coiled-coil region" evidence="1">
    <location>
        <begin position="4"/>
        <end position="52"/>
    </location>
</feature>
<sequence>MDSIDGYIDRITKLANRNKELNDQLKGYMSWYEDLQHQNEKYHNLLAKYSDKNIEEELKTTRRRKVKRFKMVSVLYATVKGFKKLNGHPRAQELIDALDEVYLKFDEIAKKYGVLKVKTIGDTFLYAGGVLEENRTNPIDVINTAIEMRKVILDCRVEGVHRPFWNISIGIHTGPVLGEPTGRKKLPYNLTGENVNFTSRVGMACPTGCINISNMTYELVKEFFTLNKSGQIPAKYKGLLDMFLVGGILPELSEKGKGLIPNRQYSTKYGLIQFMDLQEEVLDMMEQKLPANLYYHNIKHTIDVITEVELIGWAENLSEEEILTLKLAGLFHDSGHTRDYKDHELHGSHIAREVLGNYNYPQDLIEKVCSLIMSTQFPPEPKNLMEQVICDSDLDYLGRSDFIPVSNTLYKELKERDMIGTLDEWNQMQLNFIRKHQYFTETARSLREVNKQSQIDRLEELLETKAPSNQ</sequence>
<dbReference type="Pfam" id="PF01966">
    <property type="entry name" value="HD"/>
    <property type="match status" value="1"/>
</dbReference>
<dbReference type="CDD" id="cd07302">
    <property type="entry name" value="CHD"/>
    <property type="match status" value="1"/>
</dbReference>
<evidence type="ECO:0000256" key="1">
    <source>
        <dbReference type="SAM" id="Coils"/>
    </source>
</evidence>